<accession>A0ABY9RW50</accession>
<evidence type="ECO:0000256" key="1">
    <source>
        <dbReference type="SAM" id="MobiDB-lite"/>
    </source>
</evidence>
<organism evidence="2 3">
    <name type="scientific">Streptomyces roseicoloratus</name>
    <dbReference type="NCBI Taxonomy" id="2508722"/>
    <lineage>
        <taxon>Bacteria</taxon>
        <taxon>Bacillati</taxon>
        <taxon>Actinomycetota</taxon>
        <taxon>Actinomycetes</taxon>
        <taxon>Kitasatosporales</taxon>
        <taxon>Streptomycetaceae</taxon>
        <taxon>Streptomyces</taxon>
    </lineage>
</organism>
<sequence length="165" mass="16776">MTNRSVSDPTTGTVTLTDVLPQGLTVNSTHSHASWDCDVSLSSVTCTNDTVVQPFQSYPLLELNVNVAEDAPCTVTNTVTLSGGGSDAASASDPTTITGGDCDTPAPSPTRATDRSCRSTSAASSRCSTTSPPTTTSTAPARPTPAAGSPERPFSDMHTVTVASP</sequence>
<feature type="region of interest" description="Disordered" evidence="1">
    <location>
        <begin position="79"/>
        <end position="165"/>
    </location>
</feature>
<dbReference type="Proteomes" id="UP001250858">
    <property type="component" value="Chromosome"/>
</dbReference>
<reference evidence="2 3" key="1">
    <citation type="submission" date="2023-09" db="EMBL/GenBank/DDBJ databases">
        <title>Complete genome of Streptomyces roseicoloratus T14.</title>
        <authorList>
            <person name="Bashizi T."/>
            <person name="Kim M.-J."/>
            <person name="Lee G."/>
            <person name="Tagele S.B."/>
            <person name="Shin J.-H."/>
        </authorList>
    </citation>
    <scope>NUCLEOTIDE SEQUENCE [LARGE SCALE GENOMIC DNA]</scope>
    <source>
        <strain evidence="2 3">T14</strain>
    </source>
</reference>
<protein>
    <recommendedName>
        <fullName evidence="4">DUF11 domain-containing protein</fullName>
    </recommendedName>
</protein>
<proteinExistence type="predicted"/>
<dbReference type="RefSeq" id="WP_309548629.1">
    <property type="nucleotide sequence ID" value="NZ_CP133762.1"/>
</dbReference>
<feature type="compositionally biased region" description="Low complexity" evidence="1">
    <location>
        <begin position="118"/>
        <end position="147"/>
    </location>
</feature>
<name>A0ABY9RW50_9ACTN</name>
<evidence type="ECO:0000313" key="3">
    <source>
        <dbReference type="Proteomes" id="UP001250858"/>
    </source>
</evidence>
<keyword evidence="3" id="KW-1185">Reference proteome</keyword>
<evidence type="ECO:0000313" key="2">
    <source>
        <dbReference type="EMBL" id="WMX45736.1"/>
    </source>
</evidence>
<gene>
    <name evidence="2" type="ORF">RGF97_13950</name>
</gene>
<dbReference type="EMBL" id="CP133762">
    <property type="protein sequence ID" value="WMX45736.1"/>
    <property type="molecule type" value="Genomic_DNA"/>
</dbReference>
<evidence type="ECO:0008006" key="4">
    <source>
        <dbReference type="Google" id="ProtNLM"/>
    </source>
</evidence>